<protein>
    <submittedName>
        <fullName evidence="2">Putative repeat protein (TIGR03847 family)/probable phosphomutase (TIGR03848 family)</fullName>
    </submittedName>
</protein>
<dbReference type="InterPro" id="IPR013078">
    <property type="entry name" value="His_Pase_superF_clade-1"/>
</dbReference>
<name>A0A562IF52_MICOL</name>
<gene>
    <name evidence="2" type="ORF">JD77_04661</name>
</gene>
<dbReference type="CDD" id="cd07067">
    <property type="entry name" value="HP_PGM_like"/>
    <property type="match status" value="1"/>
</dbReference>
<dbReference type="PANTHER" id="PTHR48100:SF2">
    <property type="entry name" value="CONSERVED PROTEIN"/>
    <property type="match status" value="1"/>
</dbReference>
<dbReference type="Proteomes" id="UP000319825">
    <property type="component" value="Unassembled WGS sequence"/>
</dbReference>
<dbReference type="SMART" id="SM00855">
    <property type="entry name" value="PGAM"/>
    <property type="match status" value="1"/>
</dbReference>
<dbReference type="InterPro" id="IPR021441">
    <property type="entry name" value="DUF3090"/>
</dbReference>
<accession>A0A562IF52</accession>
<feature type="region of interest" description="Disordered" evidence="1">
    <location>
        <begin position="209"/>
        <end position="253"/>
    </location>
</feature>
<dbReference type="Pfam" id="PF11290">
    <property type="entry name" value="DUF3090"/>
    <property type="match status" value="1"/>
</dbReference>
<organism evidence="2 3">
    <name type="scientific">Micromonospora olivasterospora</name>
    <dbReference type="NCBI Taxonomy" id="1880"/>
    <lineage>
        <taxon>Bacteria</taxon>
        <taxon>Bacillati</taxon>
        <taxon>Actinomycetota</taxon>
        <taxon>Actinomycetes</taxon>
        <taxon>Micromonosporales</taxon>
        <taxon>Micromonosporaceae</taxon>
        <taxon>Micromonospora</taxon>
    </lineage>
</organism>
<evidence type="ECO:0000256" key="1">
    <source>
        <dbReference type="SAM" id="MobiDB-lite"/>
    </source>
</evidence>
<reference evidence="2 3" key="1">
    <citation type="submission" date="2019-07" db="EMBL/GenBank/DDBJ databases">
        <title>R&amp;d 2014.</title>
        <authorList>
            <person name="Klenk H.-P."/>
        </authorList>
    </citation>
    <scope>NUCLEOTIDE SEQUENCE [LARGE SCALE GENOMIC DNA]</scope>
    <source>
        <strain evidence="2 3">DSM 43868</strain>
    </source>
</reference>
<dbReference type="PANTHER" id="PTHR48100">
    <property type="entry name" value="BROAD-SPECIFICITY PHOSPHATASE YOR283W-RELATED"/>
    <property type="match status" value="1"/>
</dbReference>
<dbReference type="SUPFAM" id="SSF53254">
    <property type="entry name" value="Phosphoglycerate mutase-like"/>
    <property type="match status" value="1"/>
</dbReference>
<sequence>MGRVATLLLLRHGRTTANADGGLAGRQPVELDDTGRAQAAAVGERLRGLPLAAVVSSPLVRCRQTLELALPQATPVLDEGLIECGYGSWEGQPLKKLAKEPLWPVVQQHPSAAVFPEGESMAAMSARAVAAVRTWDARVTAEHGSEAVWLACSHGDVIKAIVADALGVHLDLFQRIVADPASVTAIRYTPLRPFVLRLNDTGGDLAALVPPPRKRRRRPAKPADSDAAVGGERGGAVRPPGARDHAGPGRRVRRARPVGAIRCRWGARRCDGPDRVVGMTHQVHAFEPPERFVAGTVGPPGERTFFLQARGGGRLVSVALEKVQVALLAEKLEELLTEAQRRFGVQLPEAPTAVGDNDPLDTPVDEEFRVGTLGLAFDVDSATVVIEAIAAGETEAEVELGDDADDEDSEDEEPDDDLDRLRVRLTPEATREFIERARRVVNAGRPPCPLCGQPLDPAGHLCPRHNGYHR</sequence>
<dbReference type="InterPro" id="IPR029033">
    <property type="entry name" value="His_PPase_superfam"/>
</dbReference>
<dbReference type="InterPro" id="IPR022492">
    <property type="entry name" value="Phosphomutase_MSMEG4193_put"/>
</dbReference>
<dbReference type="InterPro" id="IPR050275">
    <property type="entry name" value="PGM_Phosphatase"/>
</dbReference>
<dbReference type="NCBIfam" id="TIGR03847">
    <property type="entry name" value="conserved hypothetical protein"/>
    <property type="match status" value="1"/>
</dbReference>
<dbReference type="NCBIfam" id="TIGR03848">
    <property type="entry name" value="MSMEG_4193"/>
    <property type="match status" value="1"/>
</dbReference>
<proteinExistence type="predicted"/>
<dbReference type="Gene3D" id="3.40.50.1240">
    <property type="entry name" value="Phosphoglycerate mutase-like"/>
    <property type="match status" value="1"/>
</dbReference>
<evidence type="ECO:0000313" key="2">
    <source>
        <dbReference type="EMBL" id="TWH69651.1"/>
    </source>
</evidence>
<dbReference type="GO" id="GO:0016791">
    <property type="term" value="F:phosphatase activity"/>
    <property type="evidence" value="ECO:0007669"/>
    <property type="project" value="TreeGrafter"/>
</dbReference>
<comment type="caution">
    <text evidence="2">The sequence shown here is derived from an EMBL/GenBank/DDBJ whole genome shotgun (WGS) entry which is preliminary data.</text>
</comment>
<dbReference type="GO" id="GO:0005737">
    <property type="term" value="C:cytoplasm"/>
    <property type="evidence" value="ECO:0007669"/>
    <property type="project" value="TreeGrafter"/>
</dbReference>
<keyword evidence="3" id="KW-1185">Reference proteome</keyword>
<dbReference type="AlphaFoldDB" id="A0A562IF52"/>
<dbReference type="EMBL" id="VLKE01000001">
    <property type="protein sequence ID" value="TWH69651.1"/>
    <property type="molecule type" value="Genomic_DNA"/>
</dbReference>
<evidence type="ECO:0000313" key="3">
    <source>
        <dbReference type="Proteomes" id="UP000319825"/>
    </source>
</evidence>
<dbReference type="Pfam" id="PF00300">
    <property type="entry name" value="His_Phos_1"/>
    <property type="match status" value="1"/>
</dbReference>
<feature type="region of interest" description="Disordered" evidence="1">
    <location>
        <begin position="395"/>
        <end position="418"/>
    </location>
</feature>